<sequence length="133" mass="15233">MINGRGIEPNPDKIMSLLEMKPPSSYKDIQNLTGCLAALLISKSGERNLPFFKNLRNTSTNKFQWDDKCNKAFEDLKQYMGLPQLLFRPEEGEELQLYLAIAEGAISSVLVRKVDRMQKAIYYVSHVLRKIIP</sequence>
<accession>A0AAV3NXB8</accession>
<dbReference type="Proteomes" id="UP001454036">
    <property type="component" value="Unassembled WGS sequence"/>
</dbReference>
<organism evidence="2 3">
    <name type="scientific">Lithospermum erythrorhizon</name>
    <name type="common">Purple gromwell</name>
    <name type="synonym">Lithospermum officinale var. erythrorhizon</name>
    <dbReference type="NCBI Taxonomy" id="34254"/>
    <lineage>
        <taxon>Eukaryota</taxon>
        <taxon>Viridiplantae</taxon>
        <taxon>Streptophyta</taxon>
        <taxon>Embryophyta</taxon>
        <taxon>Tracheophyta</taxon>
        <taxon>Spermatophyta</taxon>
        <taxon>Magnoliopsida</taxon>
        <taxon>eudicotyledons</taxon>
        <taxon>Gunneridae</taxon>
        <taxon>Pentapetalae</taxon>
        <taxon>asterids</taxon>
        <taxon>lamiids</taxon>
        <taxon>Boraginales</taxon>
        <taxon>Boraginaceae</taxon>
        <taxon>Boraginoideae</taxon>
        <taxon>Lithospermeae</taxon>
        <taxon>Lithospermum</taxon>
    </lineage>
</organism>
<proteinExistence type="predicted"/>
<dbReference type="EMBL" id="BAABME010016003">
    <property type="protein sequence ID" value="GAA0144000.1"/>
    <property type="molecule type" value="Genomic_DNA"/>
</dbReference>
<dbReference type="InterPro" id="IPR043128">
    <property type="entry name" value="Rev_trsase/Diguanyl_cyclase"/>
</dbReference>
<protein>
    <recommendedName>
        <fullName evidence="1">Reverse transcriptase/retrotransposon-derived protein RNase H-like domain-containing protein</fullName>
    </recommendedName>
</protein>
<keyword evidence="3" id="KW-1185">Reference proteome</keyword>
<dbReference type="InterPro" id="IPR041577">
    <property type="entry name" value="RT_RNaseH_2"/>
</dbReference>
<gene>
    <name evidence="2" type="ORF">LIER_35849</name>
</gene>
<reference evidence="2 3" key="1">
    <citation type="submission" date="2024-01" db="EMBL/GenBank/DDBJ databases">
        <title>The complete chloroplast genome sequence of Lithospermum erythrorhizon: insights into the phylogenetic relationship among Boraginaceae species and the maternal lineages of purple gromwells.</title>
        <authorList>
            <person name="Okada T."/>
            <person name="Watanabe K."/>
        </authorList>
    </citation>
    <scope>NUCLEOTIDE SEQUENCE [LARGE SCALE GENOMIC DNA]</scope>
</reference>
<dbReference type="SUPFAM" id="SSF56672">
    <property type="entry name" value="DNA/RNA polymerases"/>
    <property type="match status" value="1"/>
</dbReference>
<name>A0AAV3NXB8_LITER</name>
<feature type="domain" description="Reverse transcriptase/retrotransposon-derived protein RNase H-like" evidence="1">
    <location>
        <begin position="65"/>
        <end position="130"/>
    </location>
</feature>
<dbReference type="PANTHER" id="PTHR48475:SF1">
    <property type="entry name" value="RNASE H TYPE-1 DOMAIN-CONTAINING PROTEIN"/>
    <property type="match status" value="1"/>
</dbReference>
<dbReference type="Pfam" id="PF17919">
    <property type="entry name" value="RT_RNaseH_2"/>
    <property type="match status" value="1"/>
</dbReference>
<dbReference type="InterPro" id="IPR043502">
    <property type="entry name" value="DNA/RNA_pol_sf"/>
</dbReference>
<comment type="caution">
    <text evidence="2">The sequence shown here is derived from an EMBL/GenBank/DDBJ whole genome shotgun (WGS) entry which is preliminary data.</text>
</comment>
<dbReference type="AlphaFoldDB" id="A0AAV3NXB8"/>
<dbReference type="Gene3D" id="3.30.70.270">
    <property type="match status" value="1"/>
</dbReference>
<evidence type="ECO:0000313" key="2">
    <source>
        <dbReference type="EMBL" id="GAA0144000.1"/>
    </source>
</evidence>
<evidence type="ECO:0000259" key="1">
    <source>
        <dbReference type="Pfam" id="PF17919"/>
    </source>
</evidence>
<evidence type="ECO:0000313" key="3">
    <source>
        <dbReference type="Proteomes" id="UP001454036"/>
    </source>
</evidence>
<dbReference type="PANTHER" id="PTHR48475">
    <property type="entry name" value="RIBONUCLEASE H"/>
    <property type="match status" value="1"/>
</dbReference>